<dbReference type="InterPro" id="IPR016024">
    <property type="entry name" value="ARM-type_fold"/>
</dbReference>
<dbReference type="Proteomes" id="UP000663855">
    <property type="component" value="Unassembled WGS sequence"/>
</dbReference>
<dbReference type="GO" id="GO:0006886">
    <property type="term" value="P:intracellular protein transport"/>
    <property type="evidence" value="ECO:0007669"/>
    <property type="project" value="InterPro"/>
</dbReference>
<dbReference type="Pfam" id="PF05729">
    <property type="entry name" value="NACHT"/>
    <property type="match status" value="1"/>
</dbReference>
<dbReference type="InterPro" id="IPR027417">
    <property type="entry name" value="P-loop_NTPase"/>
</dbReference>
<comment type="caution">
    <text evidence="2">The sequence shown here is derived from an EMBL/GenBank/DDBJ whole genome shotgun (WGS) entry which is preliminary data.</text>
</comment>
<dbReference type="Gene3D" id="1.25.10.10">
    <property type="entry name" value="Leucine-rich Repeat Variant"/>
    <property type="match status" value="3"/>
</dbReference>
<evidence type="ECO:0000313" key="3">
    <source>
        <dbReference type="Proteomes" id="UP000663855"/>
    </source>
</evidence>
<protein>
    <recommendedName>
        <fullName evidence="1">NACHT domain-containing protein</fullName>
    </recommendedName>
</protein>
<feature type="domain" description="NACHT" evidence="1">
    <location>
        <begin position="477"/>
        <end position="603"/>
    </location>
</feature>
<name>A0A815CA71_9BILA</name>
<dbReference type="Gene3D" id="3.90.176.10">
    <property type="entry name" value="Toxin ADP-ribosyltransferase, Chain A, domain 1"/>
    <property type="match status" value="1"/>
</dbReference>
<evidence type="ECO:0000259" key="1">
    <source>
        <dbReference type="PROSITE" id="PS50837"/>
    </source>
</evidence>
<dbReference type="Pfam" id="PF13676">
    <property type="entry name" value="TIR_2"/>
    <property type="match status" value="1"/>
</dbReference>
<evidence type="ECO:0000313" key="2">
    <source>
        <dbReference type="EMBL" id="CAF1280737.1"/>
    </source>
</evidence>
<dbReference type="GO" id="GO:0007165">
    <property type="term" value="P:signal transduction"/>
    <property type="evidence" value="ECO:0007669"/>
    <property type="project" value="InterPro"/>
</dbReference>
<dbReference type="SUPFAM" id="SSF52200">
    <property type="entry name" value="Toll/Interleukin receptor TIR domain"/>
    <property type="match status" value="1"/>
</dbReference>
<dbReference type="SUPFAM" id="SSF52540">
    <property type="entry name" value="P-loop containing nucleoside triphosphate hydrolases"/>
    <property type="match status" value="1"/>
</dbReference>
<sequence length="1523" mass="174635">MSVKSNRFLNDDIAEFQNANRNPIYGYQDLPIMTLEKATASIVPLVSGFMDYVVLAKQYCNRYSPILTWDESAAIYLYSMQTEFFSSLNKSLRDEKRHLLKPWFPYLKLFLNALERLPFYNDTVWRGVSGDFDASCLNNDLQTWWSVNSCSKALNVIEAFVGGKGVVFAIKVSHGKDISAYTAMKDEQEVILMPGATVRMKNKPLDFDSRLLIVHLEEEPKSPGSILSNKSTISKSIPEGKHVMLSYNWNSHDIVSKIYHILRKENIPVWFDANGDMKDNMYESLADGVENAVVICCFITSNYEESGNCKLELQYAQKRYKTIIPCILDDANVWKPADWLEDIVREKNCIDFRDFSESNMHIKSRELIDQINEQYMTLKYRPLQLNDEATHLFELIREEYKRNSRIERLMDPTKSFPIEESYINLSVVESKEEREKEKKLRDVKHNDMIMDNFENIYGTKTPIVIKDIFKNCKGQSRKVLIFGRAGIGKTTFCRYAAHQWATAGLWPEYDLVVLFSLRSLTENRYPPLAIGNTYSLGDVVEREYFGHDLTDNDKKFLKKQLNKIKVLWLLDGYDEIAQSVPRHLQYLFEQVLKTPHHIMTSRPYLNDLSYVVRLEITGFTDENITKYVNRFFEQIQEPLDNTSNHLGKCFEFLKRNSRIWGIAHIPVNLELICCIWCETDWVETRNMTITGLYDNIIEWLLRRYLARQNINIQMTKEALYLYCCKELTFLESLAFEAIVDNTILIRKESLQKVMTTAECSLQKIPNLLNIGILKSFDSGLMCKPIETEKQHYFVHMSFQEHFAARYLVFGLQSSAYQKCIEFIKAHKYNPRFTLTLIFVSGLLIRTGNETHINTFWTTILEEPRDLIGLRHLQLLVSCMDEAECSQLIREKYSVLQFITNWLKYIFLMEYNILQSTLERILKLCTSLPNESMIQKALVCLLESENIVIKVNVLSIITQLQISNLVSQLTHILCYQLKDYNPQLRKSACLALGSVLDKVATTELIDQLLMTLDDNDQNVRSSALEVFRKLTEKSIFSELTNLLLIKLKDNDLKACLSACRIIGKLGKKVATSEMINRLVILLGNSDPAISLSACQTLGQLGEKAATSEVINQLLIKMKASYWYVRWTALQTLITLSEKTATNEMIIGLAMALVDSVSYIRSAAYEVLGRLGRQVTEHELINPLLIASRNSDTNFYSNTSQNFSQLDEKVTTSEEIIQLLLALEDHDWDVRSSAYTILPRLHEMPVTSELTNGLLIALEDNSRIIRLSACRTIGLLDEKIATNEMINRLAILLDGNDRNVCLSACRTLGQFGEKAATSEVINRLAILLKDSDRETCTSACKTLRQLGGNAATSEVVSRLLIALENGDWNVRFNACRTIGELGEKAITIEVITKLFDLLCDIKSYVRSSAGQALDKIGRISLRSRQLQGSSISEGGAFEDDENSAHENLNSRVKLFELFMEREDTHLIPSFISALLFMECAVVIDEQHMIVFGKKESIKIKISNDKIKDKLINNFCELFNKIHVFK</sequence>
<dbReference type="SUPFAM" id="SSF48371">
    <property type="entry name" value="ARM repeat"/>
    <property type="match status" value="1"/>
</dbReference>
<accession>A0A815CA71</accession>
<dbReference type="PANTHER" id="PTHR46844:SF1">
    <property type="entry name" value="SLR5058 PROTEIN"/>
    <property type="match status" value="1"/>
</dbReference>
<dbReference type="InterPro" id="IPR011989">
    <property type="entry name" value="ARM-like"/>
</dbReference>
<dbReference type="InterPro" id="IPR007111">
    <property type="entry name" value="NACHT_NTPase"/>
</dbReference>
<dbReference type="PROSITE" id="PS51996">
    <property type="entry name" value="TR_MART"/>
    <property type="match status" value="1"/>
</dbReference>
<reference evidence="2" key="1">
    <citation type="submission" date="2021-02" db="EMBL/GenBank/DDBJ databases">
        <authorList>
            <person name="Nowell W R."/>
        </authorList>
    </citation>
    <scope>NUCLEOTIDE SEQUENCE</scope>
</reference>
<dbReference type="PANTHER" id="PTHR46844">
    <property type="entry name" value="SLR5058 PROTEIN"/>
    <property type="match status" value="1"/>
</dbReference>
<dbReference type="PROSITE" id="PS50837">
    <property type="entry name" value="NACHT"/>
    <property type="match status" value="1"/>
</dbReference>
<gene>
    <name evidence="2" type="ORF">CJN711_LOCUS15967</name>
</gene>
<dbReference type="SUPFAM" id="SSF56399">
    <property type="entry name" value="ADP-ribosylation"/>
    <property type="match status" value="1"/>
</dbReference>
<dbReference type="GO" id="GO:0030117">
    <property type="term" value="C:membrane coat"/>
    <property type="evidence" value="ECO:0007669"/>
    <property type="project" value="InterPro"/>
</dbReference>
<dbReference type="InterPro" id="IPR002553">
    <property type="entry name" value="Clathrin/coatomer_adapt-like_N"/>
</dbReference>
<dbReference type="InterPro" id="IPR000157">
    <property type="entry name" value="TIR_dom"/>
</dbReference>
<dbReference type="Gene3D" id="3.40.50.10140">
    <property type="entry name" value="Toll/interleukin-1 receptor homology (TIR) domain"/>
    <property type="match status" value="1"/>
</dbReference>
<dbReference type="Gene3D" id="3.40.50.300">
    <property type="entry name" value="P-loop containing nucleotide triphosphate hydrolases"/>
    <property type="match status" value="1"/>
</dbReference>
<dbReference type="GO" id="GO:0016192">
    <property type="term" value="P:vesicle-mediated transport"/>
    <property type="evidence" value="ECO:0007669"/>
    <property type="project" value="InterPro"/>
</dbReference>
<dbReference type="Pfam" id="PF01602">
    <property type="entry name" value="Adaptin_N"/>
    <property type="match status" value="1"/>
</dbReference>
<dbReference type="EMBL" id="CAJNOV010007345">
    <property type="protein sequence ID" value="CAF1280737.1"/>
    <property type="molecule type" value="Genomic_DNA"/>
</dbReference>
<organism evidence="2 3">
    <name type="scientific">Rotaria magnacalcarata</name>
    <dbReference type="NCBI Taxonomy" id="392030"/>
    <lineage>
        <taxon>Eukaryota</taxon>
        <taxon>Metazoa</taxon>
        <taxon>Spiralia</taxon>
        <taxon>Gnathifera</taxon>
        <taxon>Rotifera</taxon>
        <taxon>Eurotatoria</taxon>
        <taxon>Bdelloidea</taxon>
        <taxon>Philodinida</taxon>
        <taxon>Philodinidae</taxon>
        <taxon>Rotaria</taxon>
    </lineage>
</organism>
<proteinExistence type="predicted"/>
<dbReference type="InterPro" id="IPR035897">
    <property type="entry name" value="Toll_tir_struct_dom_sf"/>
</dbReference>